<dbReference type="Pfam" id="PF02779">
    <property type="entry name" value="Transket_pyr"/>
    <property type="match status" value="1"/>
</dbReference>
<dbReference type="Pfam" id="PF02780">
    <property type="entry name" value="Transketolase_C"/>
    <property type="match status" value="1"/>
</dbReference>
<dbReference type="GO" id="GO:0000287">
    <property type="term" value="F:magnesium ion binding"/>
    <property type="evidence" value="ECO:0007669"/>
    <property type="project" value="UniProtKB-ARBA"/>
</dbReference>
<dbReference type="Proteomes" id="UP000572635">
    <property type="component" value="Unassembled WGS sequence"/>
</dbReference>
<evidence type="ECO:0000256" key="2">
    <source>
        <dbReference type="ARBA" id="ARBA00023002"/>
    </source>
</evidence>
<dbReference type="InterPro" id="IPR029061">
    <property type="entry name" value="THDP-binding"/>
</dbReference>
<evidence type="ECO:0000256" key="3">
    <source>
        <dbReference type="ARBA" id="ARBA00023052"/>
    </source>
</evidence>
<dbReference type="Gene3D" id="3.40.50.970">
    <property type="match status" value="1"/>
</dbReference>
<dbReference type="FunFam" id="3.40.50.920:FF:000001">
    <property type="entry name" value="Pyruvate dehydrogenase E1 beta subunit"/>
    <property type="match status" value="1"/>
</dbReference>
<proteinExistence type="predicted"/>
<keyword evidence="6" id="KW-1185">Reference proteome</keyword>
<dbReference type="FunFam" id="3.40.50.970:FF:000001">
    <property type="entry name" value="Pyruvate dehydrogenase E1 beta subunit"/>
    <property type="match status" value="1"/>
</dbReference>
<reference evidence="5 6" key="1">
    <citation type="submission" date="2020-08" db="EMBL/GenBank/DDBJ databases">
        <title>Sequencing the genomes of 1000 actinobacteria strains.</title>
        <authorList>
            <person name="Klenk H.-P."/>
        </authorList>
    </citation>
    <scope>NUCLEOTIDE SEQUENCE [LARGE SCALE GENOMIC DNA]</scope>
    <source>
        <strain evidence="5 6">DSM 44551</strain>
    </source>
</reference>
<protein>
    <submittedName>
        <fullName evidence="5">Pyruvate dehydrogenase E1 component beta subunit</fullName>
        <ecNumber evidence="5">1.2.4.1</ecNumber>
    </submittedName>
</protein>
<evidence type="ECO:0000256" key="1">
    <source>
        <dbReference type="ARBA" id="ARBA00001964"/>
    </source>
</evidence>
<dbReference type="SUPFAM" id="SSF52922">
    <property type="entry name" value="TK C-terminal domain-like"/>
    <property type="match status" value="1"/>
</dbReference>
<dbReference type="InterPro" id="IPR005475">
    <property type="entry name" value="Transketolase-like_Pyr-bd"/>
</dbReference>
<keyword evidence="3" id="KW-0786">Thiamine pyrophosphate</keyword>
<evidence type="ECO:0000259" key="4">
    <source>
        <dbReference type="SMART" id="SM00861"/>
    </source>
</evidence>
<dbReference type="InterPro" id="IPR009014">
    <property type="entry name" value="Transketo_C/PFOR_II"/>
</dbReference>
<comment type="caution">
    <text evidence="5">The sequence shown here is derived from an EMBL/GenBank/DDBJ whole genome shotgun (WGS) entry which is preliminary data.</text>
</comment>
<dbReference type="AlphaFoldDB" id="A0A7W8QK66"/>
<dbReference type="EMBL" id="JACHDB010000001">
    <property type="protein sequence ID" value="MBB5431016.1"/>
    <property type="molecule type" value="Genomic_DNA"/>
</dbReference>
<comment type="cofactor">
    <cofactor evidence="1">
        <name>thiamine diphosphate</name>
        <dbReference type="ChEBI" id="CHEBI:58937"/>
    </cofactor>
</comment>
<accession>A0A7W8QK66</accession>
<keyword evidence="5" id="KW-0670">Pyruvate</keyword>
<gene>
    <name evidence="5" type="ORF">HDA36_001100</name>
</gene>
<dbReference type="SUPFAM" id="SSF52518">
    <property type="entry name" value="Thiamin diphosphate-binding fold (THDP-binding)"/>
    <property type="match status" value="1"/>
</dbReference>
<evidence type="ECO:0000313" key="5">
    <source>
        <dbReference type="EMBL" id="MBB5431016.1"/>
    </source>
</evidence>
<dbReference type="GO" id="GO:0004739">
    <property type="term" value="F:pyruvate dehydrogenase (acetyl-transferring) activity"/>
    <property type="evidence" value="ECO:0007669"/>
    <property type="project" value="UniProtKB-EC"/>
</dbReference>
<dbReference type="SMART" id="SM00861">
    <property type="entry name" value="Transket_pyr"/>
    <property type="match status" value="1"/>
</dbReference>
<dbReference type="EC" id="1.2.4.1" evidence="5"/>
<name>A0A7W8QK66_9ACTN</name>
<evidence type="ECO:0000313" key="6">
    <source>
        <dbReference type="Proteomes" id="UP000572635"/>
    </source>
</evidence>
<dbReference type="RefSeq" id="WP_184389739.1">
    <property type="nucleotide sequence ID" value="NZ_BAAAJD010000127.1"/>
</dbReference>
<sequence length="327" mass="34501">MREISYLKGVYEAQRAEMLRDDRVFLMGEDIEAGVFGSSAGLAEEFGRARVRNVPLSENGFLGAAAGAALAGMRPIVDMTIASFLYVGMDQLVSIIAKATYMYGGQARVPLVVRAAMFYGGSNAAQHSDRPHPMFMGVPGLKIIAPSDAYDAKGLLTTAIRDDDPVMCFEDATLWARKAPVPEEEYAIPLGRAAVKREGSDATVVAVAGCVPHALRAADALAGEGVSIEVVDPRSLVPLDTAAILESVAKTGRLVVADPAHRTCSAASEISATVAEEGFGDLRAPIVRVATPDVQIPFSPGLEQRLYPTGERIADAVRSTLGAVAAR</sequence>
<dbReference type="Gene3D" id="3.40.50.920">
    <property type="match status" value="1"/>
</dbReference>
<organism evidence="5 6">
    <name type="scientific">Nocardiopsis composta</name>
    <dbReference type="NCBI Taxonomy" id="157465"/>
    <lineage>
        <taxon>Bacteria</taxon>
        <taxon>Bacillati</taxon>
        <taxon>Actinomycetota</taxon>
        <taxon>Actinomycetes</taxon>
        <taxon>Streptosporangiales</taxon>
        <taxon>Nocardiopsidaceae</taxon>
        <taxon>Nocardiopsis</taxon>
    </lineage>
</organism>
<dbReference type="PANTHER" id="PTHR43257">
    <property type="entry name" value="PYRUVATE DEHYDROGENASE E1 COMPONENT BETA SUBUNIT"/>
    <property type="match status" value="1"/>
</dbReference>
<dbReference type="PANTHER" id="PTHR43257:SF2">
    <property type="entry name" value="PYRUVATE DEHYDROGENASE E1 COMPONENT SUBUNIT BETA"/>
    <property type="match status" value="1"/>
</dbReference>
<feature type="domain" description="Transketolase-like pyrimidine-binding" evidence="4">
    <location>
        <begin position="4"/>
        <end position="176"/>
    </location>
</feature>
<dbReference type="InterPro" id="IPR033248">
    <property type="entry name" value="Transketolase_C"/>
</dbReference>
<keyword evidence="2 5" id="KW-0560">Oxidoreductase</keyword>